<reference evidence="4" key="1">
    <citation type="submission" date="2022-10" db="EMBL/GenBank/DDBJ databases">
        <title>Description of Fervidibacillus gen. nov. in the family Fervidibacillaceae fam. nov. with two species, Fervidibacillus albus sp. nov., and Fervidibacillus halotolerans sp. nov., isolated from tidal flat sediments.</title>
        <authorList>
            <person name="Kwon K.K."/>
            <person name="Yang S.-H."/>
        </authorList>
    </citation>
    <scope>NUCLEOTIDE SEQUENCE</scope>
    <source>
        <strain evidence="4">JCM 19140</strain>
    </source>
</reference>
<dbReference type="AlphaFoldDB" id="A0AAE3ITK8"/>
<evidence type="ECO:0000259" key="2">
    <source>
        <dbReference type="Pfam" id="PF07853"/>
    </source>
</evidence>
<protein>
    <submittedName>
        <fullName evidence="4">DUF1648 domain-containing protein</fullName>
    </submittedName>
</protein>
<feature type="transmembrane region" description="Helical" evidence="1">
    <location>
        <begin position="138"/>
        <end position="157"/>
    </location>
</feature>
<comment type="caution">
    <text evidence="4">The sequence shown here is derived from an EMBL/GenBank/DDBJ whole genome shotgun (WGS) entry which is preliminary data.</text>
</comment>
<feature type="transmembrane region" description="Helical" evidence="1">
    <location>
        <begin position="262"/>
        <end position="284"/>
    </location>
</feature>
<keyword evidence="5" id="KW-1185">Reference proteome</keyword>
<dbReference type="Proteomes" id="UP001209318">
    <property type="component" value="Unassembled WGS sequence"/>
</dbReference>
<keyword evidence="1" id="KW-1133">Transmembrane helix</keyword>
<dbReference type="PANTHER" id="PTHR37810:SF9">
    <property type="entry name" value="MEMBRANE PROTEIN"/>
    <property type="match status" value="1"/>
</dbReference>
<feature type="transmembrane region" description="Helical" evidence="1">
    <location>
        <begin position="51"/>
        <end position="72"/>
    </location>
</feature>
<dbReference type="InterPro" id="IPR043831">
    <property type="entry name" value="DUF5808"/>
</dbReference>
<dbReference type="RefSeq" id="WP_263072576.1">
    <property type="nucleotide sequence ID" value="NZ_JAOUSF010000002.1"/>
</dbReference>
<feature type="transmembrane region" description="Helical" evidence="1">
    <location>
        <begin position="6"/>
        <end position="24"/>
    </location>
</feature>
<feature type="domain" description="DUF5808" evidence="3">
    <location>
        <begin position="320"/>
        <end position="345"/>
    </location>
</feature>
<organism evidence="4 5">
    <name type="scientific">Perspicuibacillus lycopersici</name>
    <dbReference type="NCBI Taxonomy" id="1325689"/>
    <lineage>
        <taxon>Bacteria</taxon>
        <taxon>Bacillati</taxon>
        <taxon>Bacillota</taxon>
        <taxon>Bacilli</taxon>
        <taxon>Bacillales</taxon>
        <taxon>Bacillaceae</taxon>
        <taxon>Perspicuibacillus</taxon>
    </lineage>
</organism>
<dbReference type="InterPro" id="IPR014574">
    <property type="entry name" value="UCP032908"/>
</dbReference>
<evidence type="ECO:0000313" key="4">
    <source>
        <dbReference type="EMBL" id="MCU9613368.1"/>
    </source>
</evidence>
<feature type="domain" description="DUF1648" evidence="2">
    <location>
        <begin position="144"/>
        <end position="192"/>
    </location>
</feature>
<dbReference type="Pfam" id="PF07853">
    <property type="entry name" value="DUF1648"/>
    <property type="match status" value="1"/>
</dbReference>
<feature type="transmembrane region" description="Helical" evidence="1">
    <location>
        <begin position="186"/>
        <end position="206"/>
    </location>
</feature>
<dbReference type="PANTHER" id="PTHR37810">
    <property type="entry name" value="IMMUNITY PROTEIN SDPI"/>
    <property type="match status" value="1"/>
</dbReference>
<dbReference type="EMBL" id="JAOUSF010000002">
    <property type="protein sequence ID" value="MCU9613368.1"/>
    <property type="molecule type" value="Genomic_DNA"/>
</dbReference>
<dbReference type="GO" id="GO:0009636">
    <property type="term" value="P:response to toxic substance"/>
    <property type="evidence" value="ECO:0007669"/>
    <property type="project" value="TreeGrafter"/>
</dbReference>
<dbReference type="Pfam" id="PF19124">
    <property type="entry name" value="DUF5808"/>
    <property type="match status" value="1"/>
</dbReference>
<feature type="transmembrane region" description="Helical" evidence="1">
    <location>
        <begin position="78"/>
        <end position="100"/>
    </location>
</feature>
<evidence type="ECO:0000259" key="3">
    <source>
        <dbReference type="Pfam" id="PF19124"/>
    </source>
</evidence>
<sequence length="362" mass="41453">MNVLLLLLIFVPTIIITAITPYITRKTESFGISIPAEMYHNETFAHFRKKYALLTSVIGVVFMIIMLVPYSFVAENVWAIIFTVTIFTYLIGSFFVYLYFHNQMKKLKAEKRWHDTLPQAMVMDTSFNKQKKTYSNRWFLLPLLLMLGTVLLTFIFYDKFPERLPMHYDLQGNVTDWSEKSVGTLLMFPLIQLFMTGLFFFTNFIISSSKQQIDPANPTESMKQNLIFRRRWSLFTIISGTLIVALFSFAQLTFVVTVDSSLLLTLVFLPIGAIVIGAIVLTILTGQGGSRVKVATGKNGEKINRDDDRYWKLGVFYFNPEDPGTFVEKRFGSGWTMNMARPLGWIFLIVVLLIPLAIALLG</sequence>
<keyword evidence="1" id="KW-0812">Transmembrane</keyword>
<feature type="transmembrane region" description="Helical" evidence="1">
    <location>
        <begin position="343"/>
        <end position="361"/>
    </location>
</feature>
<keyword evidence="1" id="KW-0472">Membrane</keyword>
<name>A0AAE3ITK8_9BACI</name>
<evidence type="ECO:0000313" key="5">
    <source>
        <dbReference type="Proteomes" id="UP001209318"/>
    </source>
</evidence>
<dbReference type="PIRSF" id="PIRSF032908">
    <property type="entry name" value="UCP032908"/>
    <property type="match status" value="1"/>
</dbReference>
<proteinExistence type="predicted"/>
<dbReference type="InterPro" id="IPR012867">
    <property type="entry name" value="DUF1648"/>
</dbReference>
<feature type="transmembrane region" description="Helical" evidence="1">
    <location>
        <begin position="232"/>
        <end position="256"/>
    </location>
</feature>
<gene>
    <name evidence="4" type="ORF">OEV98_07340</name>
</gene>
<evidence type="ECO:0000256" key="1">
    <source>
        <dbReference type="SAM" id="Phobius"/>
    </source>
</evidence>
<accession>A0AAE3ITK8</accession>